<gene>
    <name evidence="2" type="ORF">J2X16_003822</name>
</gene>
<keyword evidence="1" id="KW-1133">Transmembrane helix</keyword>
<name>A0ABU1ZCW0_9BURK</name>
<accession>A0ABU1ZCW0</accession>
<feature type="transmembrane region" description="Helical" evidence="1">
    <location>
        <begin position="52"/>
        <end position="71"/>
    </location>
</feature>
<comment type="caution">
    <text evidence="2">The sequence shown here is derived from an EMBL/GenBank/DDBJ whole genome shotgun (WGS) entry which is preliminary data.</text>
</comment>
<proteinExistence type="predicted"/>
<evidence type="ECO:0000313" key="2">
    <source>
        <dbReference type="EMBL" id="MDR7298459.1"/>
    </source>
</evidence>
<dbReference type="RefSeq" id="WP_056875293.1">
    <property type="nucleotide sequence ID" value="NZ_JAVDXQ010000005.1"/>
</dbReference>
<evidence type="ECO:0000313" key="3">
    <source>
        <dbReference type="Proteomes" id="UP001180536"/>
    </source>
</evidence>
<dbReference type="Proteomes" id="UP001180536">
    <property type="component" value="Unassembled WGS sequence"/>
</dbReference>
<reference evidence="2 3" key="1">
    <citation type="submission" date="2023-07" db="EMBL/GenBank/DDBJ databases">
        <title>Sorghum-associated microbial communities from plants grown in Nebraska, USA.</title>
        <authorList>
            <person name="Schachtman D."/>
        </authorList>
    </citation>
    <scope>NUCLEOTIDE SEQUENCE [LARGE SCALE GENOMIC DNA]</scope>
    <source>
        <strain evidence="2 3">BE310</strain>
    </source>
</reference>
<keyword evidence="1" id="KW-0472">Membrane</keyword>
<feature type="transmembrane region" description="Helical" evidence="1">
    <location>
        <begin position="12"/>
        <end position="32"/>
    </location>
</feature>
<dbReference type="EMBL" id="JAVDXQ010000005">
    <property type="protein sequence ID" value="MDR7298459.1"/>
    <property type="molecule type" value="Genomic_DNA"/>
</dbReference>
<sequence>MKDKARAPAHHLGLFAAWWFIPLFITCGQLLMGLTGYTAWARQAGQEFMLSFMFYMALLGVVLGIRCVWLLDRLLRERTPPSA</sequence>
<protein>
    <submittedName>
        <fullName evidence="2">Uncharacterized protein</fullName>
    </submittedName>
</protein>
<keyword evidence="1" id="KW-0812">Transmembrane</keyword>
<evidence type="ECO:0000256" key="1">
    <source>
        <dbReference type="SAM" id="Phobius"/>
    </source>
</evidence>
<organism evidence="2 3">
    <name type="scientific">Pelomonas aquatica</name>
    <dbReference type="NCBI Taxonomy" id="431058"/>
    <lineage>
        <taxon>Bacteria</taxon>
        <taxon>Pseudomonadati</taxon>
        <taxon>Pseudomonadota</taxon>
        <taxon>Betaproteobacteria</taxon>
        <taxon>Burkholderiales</taxon>
        <taxon>Sphaerotilaceae</taxon>
        <taxon>Roseateles</taxon>
    </lineage>
</organism>
<keyword evidence="3" id="KW-1185">Reference proteome</keyword>